<evidence type="ECO:0000313" key="10">
    <source>
        <dbReference type="EMBL" id="MBP1954511.1"/>
    </source>
</evidence>
<evidence type="ECO:0000313" key="9">
    <source>
        <dbReference type="EMBL" id="GGM61706.1"/>
    </source>
</evidence>
<evidence type="ECO:0000313" key="11">
    <source>
        <dbReference type="Proteomes" id="UP000614609"/>
    </source>
</evidence>
<dbReference type="OrthoDB" id="37941at2157"/>
<dbReference type="Gene3D" id="3.10.180.10">
    <property type="entry name" value="2,3-Dihydroxybiphenyl 1,2-Dioxygenase, domain 1"/>
    <property type="match status" value="2"/>
</dbReference>
<keyword evidence="3" id="KW-0479">Metal-binding</keyword>
<feature type="domain" description="VOC" evidence="8">
    <location>
        <begin position="154"/>
        <end position="275"/>
    </location>
</feature>
<keyword evidence="5" id="KW-0058">Aromatic hydrocarbons catabolism</keyword>
<dbReference type="GO" id="GO:0018577">
    <property type="term" value="F:catechol 2,3-dioxygenase activity"/>
    <property type="evidence" value="ECO:0007669"/>
    <property type="project" value="UniProtKB-EC"/>
</dbReference>
<name>A0A830FQP5_9EURY</name>
<keyword evidence="7 10" id="KW-0560">Oxidoreductase</keyword>
<evidence type="ECO:0000259" key="8">
    <source>
        <dbReference type="PROSITE" id="PS51819"/>
    </source>
</evidence>
<evidence type="ECO:0000256" key="4">
    <source>
        <dbReference type="ARBA" id="ARBA00022737"/>
    </source>
</evidence>
<dbReference type="PANTHER" id="PTHR21366:SF27">
    <property type="entry name" value="GLYOXALASE-LIKE DOMAIN-CONTAINING PROTEIN"/>
    <property type="match status" value="1"/>
</dbReference>
<evidence type="ECO:0000256" key="1">
    <source>
        <dbReference type="ARBA" id="ARBA00008784"/>
    </source>
</evidence>
<comment type="subunit">
    <text evidence="2">Homotetramer.</text>
</comment>
<reference evidence="10" key="3">
    <citation type="submission" date="2021-03" db="EMBL/GenBank/DDBJ databases">
        <title>Genomic Encyclopedia of Type Strains, Phase IV (KMG-IV): sequencing the most valuable type-strain genomes for metagenomic binning, comparative biology and taxonomic classification.</title>
        <authorList>
            <person name="Goeker M."/>
        </authorList>
    </citation>
    <scope>NUCLEOTIDE SEQUENCE</scope>
    <source>
        <strain evidence="10">DSM 22443</strain>
    </source>
</reference>
<dbReference type="RefSeq" id="WP_188870428.1">
    <property type="nucleotide sequence ID" value="NZ_BMOO01000002.1"/>
</dbReference>
<reference evidence="9" key="2">
    <citation type="submission" date="2020-09" db="EMBL/GenBank/DDBJ databases">
        <authorList>
            <person name="Sun Q."/>
            <person name="Ohkuma M."/>
        </authorList>
    </citation>
    <scope>NUCLEOTIDE SEQUENCE</scope>
    <source>
        <strain evidence="9">JCM 16108</strain>
    </source>
</reference>
<evidence type="ECO:0000256" key="7">
    <source>
        <dbReference type="ARBA" id="ARBA00023002"/>
    </source>
</evidence>
<accession>A0A830FQP5</accession>
<sequence length="311" mass="35202">MSEPELARIGHVALETADLDASLAFFVDAVGFEEVERQDGTVYLRAVDEFDHHSVSLTEAERAGVDHIGWQTRNPEDLEAYAEMLETEEGLDVTWVDADEEAGQGEAIRFSTPHGHPFEFYHEMEKPDPPAERRSKLKNKTYSRTTTNAIAPRRIDHVQIWDADAPGCAEWLQEALDFKVQEYYDREDGSRWGTFVSANGNKIEAAVIDDEAEQPPGLHHIAYKVDSADDLFDAADAMNERGVPTDGIGQHSISRGKFLYTRDEESGHRIEFNAGGYLVFDPNWEPIAWQEGDLEDRQWIGQIESTDRVQY</sequence>
<dbReference type="InterPro" id="IPR050383">
    <property type="entry name" value="GlyoxalaseI/FosfomycinResist"/>
</dbReference>
<dbReference type="InterPro" id="IPR054560">
    <property type="entry name" value="XylE-like_N"/>
</dbReference>
<keyword evidence="11" id="KW-1185">Reference proteome</keyword>
<comment type="caution">
    <text evidence="9">The sequence shown here is derived from an EMBL/GenBank/DDBJ whole genome shotgun (WGS) entry which is preliminary data.</text>
</comment>
<dbReference type="Proteomes" id="UP000765891">
    <property type="component" value="Unassembled WGS sequence"/>
</dbReference>
<comment type="similarity">
    <text evidence="1">Belongs to the extradiol ring-cleavage dioxygenase family.</text>
</comment>
<protein>
    <submittedName>
        <fullName evidence="9">Catechol 2,3-dioxygenase</fullName>
        <ecNumber evidence="10">1.13.11.2</ecNumber>
    </submittedName>
</protein>
<dbReference type="SUPFAM" id="SSF54593">
    <property type="entry name" value="Glyoxalase/Bleomycin resistance protein/Dihydroxybiphenyl dioxygenase"/>
    <property type="match status" value="1"/>
</dbReference>
<dbReference type="Pfam" id="PF22247">
    <property type="entry name" value="Diox-like_N"/>
    <property type="match status" value="1"/>
</dbReference>
<dbReference type="PROSITE" id="PS51819">
    <property type="entry name" value="VOC"/>
    <property type="match status" value="2"/>
</dbReference>
<dbReference type="AlphaFoldDB" id="A0A830FQP5"/>
<evidence type="ECO:0000256" key="5">
    <source>
        <dbReference type="ARBA" id="ARBA00022797"/>
    </source>
</evidence>
<organism evidence="9 11">
    <name type="scientific">Halarchaeum rubridurum</name>
    <dbReference type="NCBI Taxonomy" id="489911"/>
    <lineage>
        <taxon>Archaea</taxon>
        <taxon>Methanobacteriati</taxon>
        <taxon>Methanobacteriota</taxon>
        <taxon>Stenosarchaea group</taxon>
        <taxon>Halobacteria</taxon>
        <taxon>Halobacteriales</taxon>
        <taxon>Halobacteriaceae</taxon>
    </lineage>
</organism>
<evidence type="ECO:0000256" key="6">
    <source>
        <dbReference type="ARBA" id="ARBA00022964"/>
    </source>
</evidence>
<dbReference type="InterPro" id="IPR037523">
    <property type="entry name" value="VOC_core"/>
</dbReference>
<feature type="domain" description="VOC" evidence="8">
    <location>
        <begin position="8"/>
        <end position="123"/>
    </location>
</feature>
<evidence type="ECO:0000256" key="3">
    <source>
        <dbReference type="ARBA" id="ARBA00022723"/>
    </source>
</evidence>
<dbReference type="GO" id="GO:0046872">
    <property type="term" value="F:metal ion binding"/>
    <property type="evidence" value="ECO:0007669"/>
    <property type="project" value="UniProtKB-KW"/>
</dbReference>
<dbReference type="EMBL" id="BMOO01000002">
    <property type="protein sequence ID" value="GGM61706.1"/>
    <property type="molecule type" value="Genomic_DNA"/>
</dbReference>
<keyword evidence="4" id="KW-0677">Repeat</keyword>
<dbReference type="Proteomes" id="UP000614609">
    <property type="component" value="Unassembled WGS sequence"/>
</dbReference>
<keyword evidence="6 9" id="KW-0223">Dioxygenase</keyword>
<reference evidence="9" key="1">
    <citation type="journal article" date="2014" name="Int. J. Syst. Evol. Microbiol.">
        <title>Complete genome sequence of Corynebacterium casei LMG S-19264T (=DSM 44701T), isolated from a smear-ripened cheese.</title>
        <authorList>
            <consortium name="US DOE Joint Genome Institute (JGI-PGF)"/>
            <person name="Walter F."/>
            <person name="Albersmeier A."/>
            <person name="Kalinowski J."/>
            <person name="Ruckert C."/>
        </authorList>
    </citation>
    <scope>NUCLEOTIDE SEQUENCE</scope>
    <source>
        <strain evidence="9">JCM 16108</strain>
    </source>
</reference>
<dbReference type="InterPro" id="IPR029068">
    <property type="entry name" value="Glyas_Bleomycin-R_OHBP_Dase"/>
</dbReference>
<dbReference type="InterPro" id="IPR004360">
    <property type="entry name" value="Glyas_Fos-R_dOase_dom"/>
</dbReference>
<dbReference type="PANTHER" id="PTHR21366">
    <property type="entry name" value="GLYOXALASE FAMILY PROTEIN"/>
    <property type="match status" value="1"/>
</dbReference>
<gene>
    <name evidence="9" type="ORF">GCM10009017_09670</name>
    <name evidence="10" type="ORF">J2752_001423</name>
</gene>
<dbReference type="EC" id="1.13.11.2" evidence="10"/>
<evidence type="ECO:0000256" key="2">
    <source>
        <dbReference type="ARBA" id="ARBA00011881"/>
    </source>
</evidence>
<dbReference type="EMBL" id="JAGGKO010000002">
    <property type="protein sequence ID" value="MBP1954511.1"/>
    <property type="molecule type" value="Genomic_DNA"/>
</dbReference>
<dbReference type="Pfam" id="PF00903">
    <property type="entry name" value="Glyoxalase"/>
    <property type="match status" value="1"/>
</dbReference>
<proteinExistence type="inferred from homology"/>